<dbReference type="Gene3D" id="1.10.510.10">
    <property type="entry name" value="Transferase(Phosphotransferase) domain 1"/>
    <property type="match status" value="1"/>
</dbReference>
<name>A0A1L7XQA6_9HELO</name>
<evidence type="ECO:0000313" key="3">
    <source>
        <dbReference type="Proteomes" id="UP000184330"/>
    </source>
</evidence>
<proteinExistence type="predicted"/>
<feature type="signal peptide" evidence="1">
    <location>
        <begin position="1"/>
        <end position="18"/>
    </location>
</feature>
<protein>
    <recommendedName>
        <fullName evidence="4">Protein kinase domain-containing protein</fullName>
    </recommendedName>
</protein>
<dbReference type="InterPro" id="IPR011009">
    <property type="entry name" value="Kinase-like_dom_sf"/>
</dbReference>
<evidence type="ECO:0000256" key="1">
    <source>
        <dbReference type="SAM" id="SignalP"/>
    </source>
</evidence>
<feature type="chain" id="PRO_5012453880" description="Protein kinase domain-containing protein" evidence="1">
    <location>
        <begin position="19"/>
        <end position="288"/>
    </location>
</feature>
<dbReference type="SUPFAM" id="SSF56112">
    <property type="entry name" value="Protein kinase-like (PK-like)"/>
    <property type="match status" value="1"/>
</dbReference>
<keyword evidence="3" id="KW-1185">Reference proteome</keyword>
<dbReference type="AlphaFoldDB" id="A0A1L7XQA6"/>
<organism evidence="2 3">
    <name type="scientific">Phialocephala subalpina</name>
    <dbReference type="NCBI Taxonomy" id="576137"/>
    <lineage>
        <taxon>Eukaryota</taxon>
        <taxon>Fungi</taxon>
        <taxon>Dikarya</taxon>
        <taxon>Ascomycota</taxon>
        <taxon>Pezizomycotina</taxon>
        <taxon>Leotiomycetes</taxon>
        <taxon>Helotiales</taxon>
        <taxon>Mollisiaceae</taxon>
        <taxon>Phialocephala</taxon>
        <taxon>Phialocephala fortinii species complex</taxon>
    </lineage>
</organism>
<dbReference type="Proteomes" id="UP000184330">
    <property type="component" value="Unassembled WGS sequence"/>
</dbReference>
<gene>
    <name evidence="2" type="ORF">PAC_17133</name>
</gene>
<evidence type="ECO:0008006" key="4">
    <source>
        <dbReference type="Google" id="ProtNLM"/>
    </source>
</evidence>
<sequence>MSLWERLFFIIGIAIASAQSVLPGQNVYRFPNAQVLATQQKIANYGHPLRVAVNVGEQKAIKYVFLDSKMLQAGYPTSSEQGSIDLPRLPLGDWNEAHIHLDRHTGTYSIRNTTLTSHLEMINNWHPRKIDYLEFVKVEMLQHDRLQVVTHPDFDAPVLIKIASFPWDIPSLEREATVYQLLHGSGATPEFLGHVTEGGRAIGFITEYIGEVPSIRGRNMQGCLAALRILHQRGIAHGDAHNGNCLIRKDGSSVLIDFELSLETWSHEEFGRDLDIMGRCIQAFSEHA</sequence>
<reference evidence="2 3" key="1">
    <citation type="submission" date="2016-03" db="EMBL/GenBank/DDBJ databases">
        <authorList>
            <person name="Ploux O."/>
        </authorList>
    </citation>
    <scope>NUCLEOTIDE SEQUENCE [LARGE SCALE GENOMIC DNA]</scope>
    <source>
        <strain evidence="2 3">UAMH 11012</strain>
    </source>
</reference>
<accession>A0A1L7XQA6</accession>
<evidence type="ECO:0000313" key="2">
    <source>
        <dbReference type="EMBL" id="CZR67234.1"/>
    </source>
</evidence>
<dbReference type="STRING" id="576137.A0A1L7XQA6"/>
<dbReference type="OrthoDB" id="2687876at2759"/>
<dbReference type="EMBL" id="FJOG01000042">
    <property type="protein sequence ID" value="CZR67234.1"/>
    <property type="molecule type" value="Genomic_DNA"/>
</dbReference>
<keyword evidence="1" id="KW-0732">Signal</keyword>